<organism evidence="11 12">
    <name type="scientific">Thalassospira lucentensis</name>
    <dbReference type="NCBI Taxonomy" id="168935"/>
    <lineage>
        <taxon>Bacteria</taxon>
        <taxon>Pseudomonadati</taxon>
        <taxon>Pseudomonadota</taxon>
        <taxon>Alphaproteobacteria</taxon>
        <taxon>Rhodospirillales</taxon>
        <taxon>Thalassospiraceae</taxon>
        <taxon>Thalassospira</taxon>
    </lineage>
</organism>
<feature type="domain" description="ABC3 transporter permease C-terminal" evidence="9">
    <location>
        <begin position="276"/>
        <end position="409"/>
    </location>
</feature>
<keyword evidence="3" id="KW-0813">Transport</keyword>
<evidence type="ECO:0000256" key="8">
    <source>
        <dbReference type="SAM" id="Phobius"/>
    </source>
</evidence>
<protein>
    <submittedName>
        <fullName evidence="11">Multidrug ABC transporter substrate-binding protein</fullName>
    </submittedName>
</protein>
<evidence type="ECO:0000256" key="4">
    <source>
        <dbReference type="ARBA" id="ARBA00022475"/>
    </source>
</evidence>
<dbReference type="PANTHER" id="PTHR30489:SF0">
    <property type="entry name" value="LIPOPROTEIN-RELEASING SYSTEM TRANSMEMBRANE PROTEIN LOLE"/>
    <property type="match status" value="1"/>
</dbReference>
<evidence type="ECO:0000259" key="9">
    <source>
        <dbReference type="Pfam" id="PF02687"/>
    </source>
</evidence>
<keyword evidence="5 8" id="KW-0812">Transmembrane</keyword>
<dbReference type="InterPro" id="IPR051447">
    <property type="entry name" value="Lipoprotein-release_system"/>
</dbReference>
<dbReference type="GO" id="GO:0098797">
    <property type="term" value="C:plasma membrane protein complex"/>
    <property type="evidence" value="ECO:0007669"/>
    <property type="project" value="TreeGrafter"/>
</dbReference>
<evidence type="ECO:0000256" key="5">
    <source>
        <dbReference type="ARBA" id="ARBA00022692"/>
    </source>
</evidence>
<proteinExistence type="inferred from homology"/>
<comment type="similarity">
    <text evidence="2">Belongs to the ABC-4 integral membrane protein family. LolC/E subfamily.</text>
</comment>
<feature type="transmembrane region" description="Helical" evidence="8">
    <location>
        <begin position="382"/>
        <end position="402"/>
    </location>
</feature>
<evidence type="ECO:0000256" key="7">
    <source>
        <dbReference type="ARBA" id="ARBA00023136"/>
    </source>
</evidence>
<evidence type="ECO:0000256" key="6">
    <source>
        <dbReference type="ARBA" id="ARBA00022989"/>
    </source>
</evidence>
<accession>A0A154L901</accession>
<dbReference type="InterPro" id="IPR003838">
    <property type="entry name" value="ABC3_permease_C"/>
</dbReference>
<dbReference type="Pfam" id="PF02687">
    <property type="entry name" value="FtsX"/>
    <property type="match status" value="1"/>
</dbReference>
<dbReference type="PANTHER" id="PTHR30489">
    <property type="entry name" value="LIPOPROTEIN-RELEASING SYSTEM TRANSMEMBRANE PROTEIN LOLE"/>
    <property type="match status" value="1"/>
</dbReference>
<feature type="domain" description="MacB-like periplasmic core" evidence="10">
    <location>
        <begin position="29"/>
        <end position="237"/>
    </location>
</feature>
<keyword evidence="7 8" id="KW-0472">Membrane</keyword>
<feature type="transmembrane region" description="Helical" evidence="8">
    <location>
        <begin position="273"/>
        <end position="297"/>
    </location>
</feature>
<evidence type="ECO:0000256" key="2">
    <source>
        <dbReference type="ARBA" id="ARBA00005236"/>
    </source>
</evidence>
<evidence type="ECO:0000256" key="3">
    <source>
        <dbReference type="ARBA" id="ARBA00022448"/>
    </source>
</evidence>
<dbReference type="OrthoDB" id="9808461at2"/>
<comment type="subcellular location">
    <subcellularLocation>
        <location evidence="1">Cell membrane</location>
        <topology evidence="1">Multi-pass membrane protein</topology>
    </subcellularLocation>
</comment>
<dbReference type="Pfam" id="PF12704">
    <property type="entry name" value="MacB_PCD"/>
    <property type="match status" value="1"/>
</dbReference>
<keyword evidence="6 8" id="KW-1133">Transmembrane helix</keyword>
<evidence type="ECO:0000256" key="1">
    <source>
        <dbReference type="ARBA" id="ARBA00004651"/>
    </source>
</evidence>
<dbReference type="InterPro" id="IPR025857">
    <property type="entry name" value="MacB_PCD"/>
</dbReference>
<dbReference type="NCBIfam" id="TIGR02212">
    <property type="entry name" value="lolCE"/>
    <property type="match status" value="1"/>
</dbReference>
<dbReference type="GO" id="GO:0042953">
    <property type="term" value="P:lipoprotein transport"/>
    <property type="evidence" value="ECO:0007669"/>
    <property type="project" value="InterPro"/>
</dbReference>
<evidence type="ECO:0000259" key="10">
    <source>
        <dbReference type="Pfam" id="PF12704"/>
    </source>
</evidence>
<dbReference type="RefSeq" id="WP_062948591.1">
    <property type="nucleotide sequence ID" value="NZ_LPVY01000003.1"/>
</dbReference>
<reference evidence="11 12" key="1">
    <citation type="submission" date="2015-12" db="EMBL/GenBank/DDBJ databases">
        <title>Genome sequence of Thalassospira lucentensis MCCC 1A02072.</title>
        <authorList>
            <person name="Lu L."/>
            <person name="Lai Q."/>
            <person name="Shao Z."/>
            <person name="Qian P."/>
        </authorList>
    </citation>
    <scope>NUCLEOTIDE SEQUENCE [LARGE SCALE GENOMIC DNA]</scope>
    <source>
        <strain evidence="11 12">MCCC 1A02072</strain>
    </source>
</reference>
<dbReference type="AlphaFoldDB" id="A0A154L901"/>
<sequence length="416" mass="45526">MFSPFERLVAFRYLRPRRQEGFVSVIAIFSLLGIMLGVATLIIVMSVMNGFRAELLGRILGLNGHISVYAQSPDGLPNYDAIEKKIAETGNVTLVTPVVEGQVMASNNGRASGAIVRGVRAADLAKRPTIADNIVFGSLDDFKGEDTVIMGARLAMKLGVGVGDNVNLISPKGNVTAFGSVPRVRAYKVVGLFDIGMYEYDSGFIFMPLDAAQIYFRLPEKISHFEVMLEDPSRLSSSMNDLLSNLSGEHLRLVNWQQSNSSFFNALQVERNVMFLILTLIILVAAFNIISGMVMLVKDKGHDIAILRTMGATRSSVMRIFFLAGASIGVVGTLSGLILGVLFCLNIENIRQFIQSLTGADLFNAEIYFLSQLPADMDVSEVVLVCVMSLTLSFLATVYPAWRASRLDPVEALRYE</sequence>
<name>A0A154L901_9PROT</name>
<feature type="transmembrane region" description="Helical" evidence="8">
    <location>
        <begin position="21"/>
        <end position="48"/>
    </location>
</feature>
<gene>
    <name evidence="11" type="ORF">AUP42_10610</name>
</gene>
<dbReference type="GO" id="GO:0044874">
    <property type="term" value="P:lipoprotein localization to outer membrane"/>
    <property type="evidence" value="ECO:0007669"/>
    <property type="project" value="TreeGrafter"/>
</dbReference>
<comment type="caution">
    <text evidence="11">The sequence shown here is derived from an EMBL/GenBank/DDBJ whole genome shotgun (WGS) entry which is preliminary data.</text>
</comment>
<feature type="transmembrane region" description="Helical" evidence="8">
    <location>
        <begin position="317"/>
        <end position="343"/>
    </location>
</feature>
<evidence type="ECO:0000313" key="12">
    <source>
        <dbReference type="Proteomes" id="UP000076335"/>
    </source>
</evidence>
<evidence type="ECO:0000313" key="11">
    <source>
        <dbReference type="EMBL" id="KZB67923.1"/>
    </source>
</evidence>
<dbReference type="InterPro" id="IPR011925">
    <property type="entry name" value="LolCE_TM"/>
</dbReference>
<dbReference type="EMBL" id="LPVY01000003">
    <property type="protein sequence ID" value="KZB67923.1"/>
    <property type="molecule type" value="Genomic_DNA"/>
</dbReference>
<keyword evidence="4" id="KW-1003">Cell membrane</keyword>
<dbReference type="Proteomes" id="UP000076335">
    <property type="component" value="Unassembled WGS sequence"/>
</dbReference>